<dbReference type="Gene3D" id="3.30.750.24">
    <property type="entry name" value="STAS domain"/>
    <property type="match status" value="1"/>
</dbReference>
<dbReference type="InterPro" id="IPR058548">
    <property type="entry name" value="MlaB-like_STAS"/>
</dbReference>
<reference evidence="2 3" key="1">
    <citation type="submission" date="2017-10" db="EMBL/GenBank/DDBJ databases">
        <title>Whole genome sequencing of Pseudoxanthomonas broegbernensis DSM 12573(T).</title>
        <authorList>
            <person name="Kumar S."/>
            <person name="Bansal K."/>
            <person name="Kaur A."/>
            <person name="Patil P."/>
            <person name="Sharma S."/>
            <person name="Patil P.B."/>
        </authorList>
    </citation>
    <scope>NUCLEOTIDE SEQUENCE [LARGE SCALE GENOMIC DNA]</scope>
    <source>
        <strain evidence="2 3">DSM 12573</strain>
    </source>
</reference>
<evidence type="ECO:0000259" key="1">
    <source>
        <dbReference type="PROSITE" id="PS50801"/>
    </source>
</evidence>
<dbReference type="PROSITE" id="PS50801">
    <property type="entry name" value="STAS"/>
    <property type="match status" value="1"/>
</dbReference>
<evidence type="ECO:0000313" key="3">
    <source>
        <dbReference type="Proteomes" id="UP000462066"/>
    </source>
</evidence>
<dbReference type="PANTHER" id="PTHR35849">
    <property type="entry name" value="BLR2341 PROTEIN"/>
    <property type="match status" value="1"/>
</dbReference>
<dbReference type="PANTHER" id="PTHR35849:SF1">
    <property type="entry name" value="INTERMEMBRANE PHOSPHOLIPID TRANSPORT SYSTEM BINDING PROTEIN MLAB"/>
    <property type="match status" value="1"/>
</dbReference>
<keyword evidence="3" id="KW-1185">Reference proteome</keyword>
<dbReference type="SUPFAM" id="SSF52091">
    <property type="entry name" value="SpoIIaa-like"/>
    <property type="match status" value="1"/>
</dbReference>
<dbReference type="Pfam" id="PF13466">
    <property type="entry name" value="STAS_2"/>
    <property type="match status" value="1"/>
</dbReference>
<dbReference type="EMBL" id="MWIP01000004">
    <property type="protein sequence ID" value="KAF1686869.1"/>
    <property type="molecule type" value="Genomic_DNA"/>
</dbReference>
<dbReference type="InterPro" id="IPR002645">
    <property type="entry name" value="STAS_dom"/>
</dbReference>
<dbReference type="InterPro" id="IPR036513">
    <property type="entry name" value="STAS_dom_sf"/>
</dbReference>
<dbReference type="InterPro" id="IPR052746">
    <property type="entry name" value="MlaB_ABC_Transporter"/>
</dbReference>
<comment type="caution">
    <text evidence="2">The sequence shown here is derived from an EMBL/GenBank/DDBJ whole genome shotgun (WGS) entry which is preliminary data.</text>
</comment>
<dbReference type="RefSeq" id="WP_162310494.1">
    <property type="nucleotide sequence ID" value="NZ_JACHGU010000004.1"/>
</dbReference>
<name>A0A7V8K7S7_9GAMM</name>
<feature type="domain" description="STAS" evidence="1">
    <location>
        <begin position="15"/>
        <end position="103"/>
    </location>
</feature>
<sequence length="103" mass="10574">MATPEPAALRRDGAVLHVEGHLDRAAVPALWRAAQPLPAGVEALDLSGVRSLDSAGLALLAELAARIAAAGTRPRVAGEPPGLAELCAAYRMDPNLDYAGATR</sequence>
<protein>
    <submittedName>
        <fullName evidence="2">Anti-sigma B factor antagonist</fullName>
    </submittedName>
</protein>
<organism evidence="2 3">
    <name type="scientific">Pseudoxanthomonas broegbernensis</name>
    <dbReference type="NCBI Taxonomy" id="83619"/>
    <lineage>
        <taxon>Bacteria</taxon>
        <taxon>Pseudomonadati</taxon>
        <taxon>Pseudomonadota</taxon>
        <taxon>Gammaproteobacteria</taxon>
        <taxon>Lysobacterales</taxon>
        <taxon>Lysobacteraceae</taxon>
        <taxon>Pseudoxanthomonas</taxon>
    </lineage>
</organism>
<dbReference type="AlphaFoldDB" id="A0A7V8K7S7"/>
<dbReference type="Proteomes" id="UP000462066">
    <property type="component" value="Unassembled WGS sequence"/>
</dbReference>
<proteinExistence type="predicted"/>
<evidence type="ECO:0000313" key="2">
    <source>
        <dbReference type="EMBL" id="KAF1686869.1"/>
    </source>
</evidence>
<accession>A0A7V8K7S7</accession>
<gene>
    <name evidence="2" type="ORF">B1992_05605</name>
</gene>